<evidence type="ECO:0000313" key="1">
    <source>
        <dbReference type="EMBL" id="JAS73275.1"/>
    </source>
</evidence>
<organism evidence="1">
    <name type="scientific">Homalodisca liturata</name>
    <dbReference type="NCBI Taxonomy" id="320908"/>
    <lineage>
        <taxon>Eukaryota</taxon>
        <taxon>Metazoa</taxon>
        <taxon>Ecdysozoa</taxon>
        <taxon>Arthropoda</taxon>
        <taxon>Hexapoda</taxon>
        <taxon>Insecta</taxon>
        <taxon>Pterygota</taxon>
        <taxon>Neoptera</taxon>
        <taxon>Paraneoptera</taxon>
        <taxon>Hemiptera</taxon>
        <taxon>Auchenorrhyncha</taxon>
        <taxon>Membracoidea</taxon>
        <taxon>Cicadellidae</taxon>
        <taxon>Cicadellinae</taxon>
        <taxon>Proconiini</taxon>
        <taxon>Homalodisca</taxon>
    </lineage>
</organism>
<accession>A0A1B6HF62</accession>
<sequence length="320" mass="36809">MAFYRKAVWFYRGWKEYTQEGYIEAEKSFNPTDLDVNLKGKSYIITGATSGIGKCLTEEIAKRGGTVHMVCRNMQEAEVIRYSLIDQTKNNEIHLHVLDLSHPRSVYQFTQEFREQFSCLDAIIHNAGCMVYTCHVDPDGIEKNFAINVLSPHILTRQLVPLLHKSERGRVVFVSSGCMLVQKLDPTDIQCQSLKQFDGMHVYANNKRQQVVLAEMYSREYPQLFCAAMHPGWTDTKGVQTTMPEFYARMQDRLRTPRQGADTALWLAISPAPLKNTSGLFYQDRVAIPTHMPLSFTKPTLQEEDSFIKQVDHLMERMTR</sequence>
<dbReference type="PRINTS" id="PR00081">
    <property type="entry name" value="GDHRDH"/>
</dbReference>
<gene>
    <name evidence="1" type="ORF">g.14311</name>
</gene>
<dbReference type="InterPro" id="IPR052992">
    <property type="entry name" value="SDR_member_12"/>
</dbReference>
<dbReference type="Pfam" id="PF00106">
    <property type="entry name" value="adh_short"/>
    <property type="match status" value="1"/>
</dbReference>
<protein>
    <recommendedName>
        <fullName evidence="2">Dehydrogenase/reductase SDR family member 12</fullName>
    </recommendedName>
</protein>
<dbReference type="Gene3D" id="3.40.50.720">
    <property type="entry name" value="NAD(P)-binding Rossmann-like Domain"/>
    <property type="match status" value="1"/>
</dbReference>
<reference evidence="1" key="1">
    <citation type="submission" date="2015-11" db="EMBL/GenBank/DDBJ databases">
        <title>De novo transcriptome assembly of four potential Pierce s Disease insect vectors from Arizona vineyards.</title>
        <authorList>
            <person name="Tassone E.E."/>
        </authorList>
    </citation>
    <scope>NUCLEOTIDE SEQUENCE</scope>
</reference>
<evidence type="ECO:0008006" key="2">
    <source>
        <dbReference type="Google" id="ProtNLM"/>
    </source>
</evidence>
<dbReference type="InterPro" id="IPR002347">
    <property type="entry name" value="SDR_fam"/>
</dbReference>
<proteinExistence type="predicted"/>
<dbReference type="InterPro" id="IPR036291">
    <property type="entry name" value="NAD(P)-bd_dom_sf"/>
</dbReference>
<dbReference type="AlphaFoldDB" id="A0A1B6HF62"/>
<dbReference type="EMBL" id="GECU01034431">
    <property type="protein sequence ID" value="JAS73275.1"/>
    <property type="molecule type" value="Transcribed_RNA"/>
</dbReference>
<name>A0A1B6HF62_9HEMI</name>
<dbReference type="SUPFAM" id="SSF51735">
    <property type="entry name" value="NAD(P)-binding Rossmann-fold domains"/>
    <property type="match status" value="1"/>
</dbReference>
<dbReference type="PANTHER" id="PTHR44656:SF7">
    <property type="entry name" value="DEHYDROGENASE_REDUCTASE SDR FAMILY MEMBER 12"/>
    <property type="match status" value="1"/>
</dbReference>
<dbReference type="PANTHER" id="PTHR44656">
    <property type="entry name" value="DEHYDROGENASE/REDUCTASE SDR FAMILY MEMBER 12"/>
    <property type="match status" value="1"/>
</dbReference>